<evidence type="ECO:0000256" key="1">
    <source>
        <dbReference type="ARBA" id="ARBA00006432"/>
    </source>
</evidence>
<gene>
    <name evidence="5" type="ORF">PTE30175_05149</name>
</gene>
<dbReference type="SUPFAM" id="SSF56801">
    <property type="entry name" value="Acetyl-CoA synthetase-like"/>
    <property type="match status" value="1"/>
</dbReference>
<evidence type="ECO:0000313" key="6">
    <source>
        <dbReference type="Proteomes" id="UP000414233"/>
    </source>
</evidence>
<dbReference type="EMBL" id="CABPRZ010000035">
    <property type="protein sequence ID" value="VVE57912.1"/>
    <property type="molecule type" value="Genomic_DNA"/>
</dbReference>
<dbReference type="AlphaFoldDB" id="A0A5E4ZBC5"/>
<dbReference type="Pfam" id="PF13193">
    <property type="entry name" value="AMP-binding_C"/>
    <property type="match status" value="1"/>
</dbReference>
<feature type="domain" description="AMP-binding enzyme C-terminal" evidence="4">
    <location>
        <begin position="115"/>
        <end position="180"/>
    </location>
</feature>
<evidence type="ECO:0000259" key="3">
    <source>
        <dbReference type="Pfam" id="PF00501"/>
    </source>
</evidence>
<dbReference type="PANTHER" id="PTHR43201">
    <property type="entry name" value="ACYL-COA SYNTHETASE"/>
    <property type="match status" value="1"/>
</dbReference>
<dbReference type="InterPro" id="IPR025110">
    <property type="entry name" value="AMP-bd_C"/>
</dbReference>
<dbReference type="Gene3D" id="3.30.300.30">
    <property type="match status" value="1"/>
</dbReference>
<organism evidence="5 6">
    <name type="scientific">Pandoraea terrae</name>
    <dbReference type="NCBI Taxonomy" id="1537710"/>
    <lineage>
        <taxon>Bacteria</taxon>
        <taxon>Pseudomonadati</taxon>
        <taxon>Pseudomonadota</taxon>
        <taxon>Betaproteobacteria</taxon>
        <taxon>Burkholderiales</taxon>
        <taxon>Burkholderiaceae</taxon>
        <taxon>Pandoraea</taxon>
    </lineage>
</organism>
<dbReference type="GO" id="GO:0006631">
    <property type="term" value="P:fatty acid metabolic process"/>
    <property type="evidence" value="ECO:0007669"/>
    <property type="project" value="TreeGrafter"/>
</dbReference>
<evidence type="ECO:0000256" key="2">
    <source>
        <dbReference type="ARBA" id="ARBA00022598"/>
    </source>
</evidence>
<dbReference type="GO" id="GO:0031956">
    <property type="term" value="F:medium-chain fatty acid-CoA ligase activity"/>
    <property type="evidence" value="ECO:0007669"/>
    <property type="project" value="TreeGrafter"/>
</dbReference>
<feature type="domain" description="AMP-dependent synthetase/ligase" evidence="3">
    <location>
        <begin position="1"/>
        <end position="64"/>
    </location>
</feature>
<accession>A0A5E4ZBC5</accession>
<keyword evidence="2 5" id="KW-0436">Ligase</keyword>
<dbReference type="PANTHER" id="PTHR43201:SF5">
    <property type="entry name" value="MEDIUM-CHAIN ACYL-COA LIGASE ACSF2, MITOCHONDRIAL"/>
    <property type="match status" value="1"/>
</dbReference>
<dbReference type="Gene3D" id="3.40.50.12780">
    <property type="entry name" value="N-terminal domain of ligase-like"/>
    <property type="match status" value="1"/>
</dbReference>
<dbReference type="InterPro" id="IPR045851">
    <property type="entry name" value="AMP-bd_C_sf"/>
</dbReference>
<dbReference type="InterPro" id="IPR000873">
    <property type="entry name" value="AMP-dep_synth/lig_dom"/>
</dbReference>
<name>A0A5E4ZBC5_9BURK</name>
<evidence type="ECO:0000259" key="4">
    <source>
        <dbReference type="Pfam" id="PF13193"/>
    </source>
</evidence>
<dbReference type="InterPro" id="IPR042099">
    <property type="entry name" value="ANL_N_sf"/>
</dbReference>
<dbReference type="Pfam" id="PF00501">
    <property type="entry name" value="AMP-binding"/>
    <property type="match status" value="1"/>
</dbReference>
<sequence length="213" mass="23275">MTETAGIYALSERADSALERATNQGKPVPGIEVRIVDFETGEDARPGEVGEILVRGYCVMDGYHHDPVKTAAALDPERWLHTGDLYRQASDGSLTFHGRTKDMLKVGGENVAAIELEAFLCEHPAVKLAEVVGRPDARLDEVPVAFVELQPGAQLCAEALIEFCKGRIASFKVPRAVYFVAPGAWPMSATKVDKRALRQRLLDIEQQPACDCI</sequence>
<keyword evidence="6" id="KW-1185">Reference proteome</keyword>
<dbReference type="Proteomes" id="UP000414233">
    <property type="component" value="Unassembled WGS sequence"/>
</dbReference>
<protein>
    <submittedName>
        <fullName evidence="5">Fatty-acid--CoA ligase</fullName>
    </submittedName>
</protein>
<proteinExistence type="inferred from homology"/>
<evidence type="ECO:0000313" key="5">
    <source>
        <dbReference type="EMBL" id="VVE57912.1"/>
    </source>
</evidence>
<reference evidence="5 6" key="1">
    <citation type="submission" date="2019-08" db="EMBL/GenBank/DDBJ databases">
        <authorList>
            <person name="Peeters C."/>
        </authorList>
    </citation>
    <scope>NUCLEOTIDE SEQUENCE [LARGE SCALE GENOMIC DNA]</scope>
    <source>
        <strain evidence="5 6">LMG 30175</strain>
    </source>
</reference>
<comment type="similarity">
    <text evidence="1">Belongs to the ATP-dependent AMP-binding enzyme family.</text>
</comment>